<feature type="transmembrane region" description="Helical" evidence="2">
    <location>
        <begin position="278"/>
        <end position="295"/>
    </location>
</feature>
<comment type="caution">
    <text evidence="3">The sequence shown here is derived from an EMBL/GenBank/DDBJ whole genome shotgun (WGS) entry which is preliminary data.</text>
</comment>
<evidence type="ECO:0000313" key="4">
    <source>
        <dbReference type="Proteomes" id="UP001178507"/>
    </source>
</evidence>
<accession>A0AA36JLG1</accession>
<evidence type="ECO:0000313" key="3">
    <source>
        <dbReference type="EMBL" id="CAJ1408422.1"/>
    </source>
</evidence>
<name>A0AA36JLG1_9DINO</name>
<sequence length="305" mass="34394">MQAGGARNARQQRQPARPQAMPNRVVLPARQRLLPMPTFGRQPVQVVTGQVVDVGPDMEGVVQGRIERGPWHESPGAEQSALRCMEYQLTTRGAVLRSWLSSRDEKVVRDLEIPHDLRLERGNTGLLATKYKNLGRTLLLNSLIIIVLYFVTSAGYFYFSKEVPRTCNVKLGSSFVWLGVCQAALGLTMTCFLGVAHHMLWALYHGEIAERYRLQCREEEAESEESDYESQASRARWCLVIPRLIHSFMTVLSILIWIHGVYLAMLARDEVCGRSVEVFWLLAFITFITTCYSSVDSSGRSAVSL</sequence>
<keyword evidence="2" id="KW-1133">Transmembrane helix</keyword>
<feature type="transmembrane region" description="Helical" evidence="2">
    <location>
        <begin position="175"/>
        <end position="204"/>
    </location>
</feature>
<feature type="transmembrane region" description="Helical" evidence="2">
    <location>
        <begin position="138"/>
        <end position="159"/>
    </location>
</feature>
<keyword evidence="2" id="KW-0472">Membrane</keyword>
<gene>
    <name evidence="3" type="ORF">EVOR1521_LOCUS29844</name>
</gene>
<dbReference type="AlphaFoldDB" id="A0AA36JLG1"/>
<feature type="region of interest" description="Disordered" evidence="1">
    <location>
        <begin position="1"/>
        <end position="24"/>
    </location>
</feature>
<keyword evidence="4" id="KW-1185">Reference proteome</keyword>
<feature type="transmembrane region" description="Helical" evidence="2">
    <location>
        <begin position="244"/>
        <end position="266"/>
    </location>
</feature>
<organism evidence="3 4">
    <name type="scientific">Effrenium voratum</name>
    <dbReference type="NCBI Taxonomy" id="2562239"/>
    <lineage>
        <taxon>Eukaryota</taxon>
        <taxon>Sar</taxon>
        <taxon>Alveolata</taxon>
        <taxon>Dinophyceae</taxon>
        <taxon>Suessiales</taxon>
        <taxon>Symbiodiniaceae</taxon>
        <taxon>Effrenium</taxon>
    </lineage>
</organism>
<reference evidence="3" key="1">
    <citation type="submission" date="2023-08" db="EMBL/GenBank/DDBJ databases">
        <authorList>
            <person name="Chen Y."/>
            <person name="Shah S."/>
            <person name="Dougan E. K."/>
            <person name="Thang M."/>
            <person name="Chan C."/>
        </authorList>
    </citation>
    <scope>NUCLEOTIDE SEQUENCE</scope>
</reference>
<proteinExistence type="predicted"/>
<dbReference type="Proteomes" id="UP001178507">
    <property type="component" value="Unassembled WGS sequence"/>
</dbReference>
<protein>
    <submittedName>
        <fullName evidence="3">Uncharacterized protein</fullName>
    </submittedName>
</protein>
<dbReference type="EMBL" id="CAUJNA010003719">
    <property type="protein sequence ID" value="CAJ1408422.1"/>
    <property type="molecule type" value="Genomic_DNA"/>
</dbReference>
<evidence type="ECO:0000256" key="1">
    <source>
        <dbReference type="SAM" id="MobiDB-lite"/>
    </source>
</evidence>
<evidence type="ECO:0000256" key="2">
    <source>
        <dbReference type="SAM" id="Phobius"/>
    </source>
</evidence>
<keyword evidence="2" id="KW-0812">Transmembrane</keyword>